<evidence type="ECO:0000313" key="1">
    <source>
        <dbReference type="EMBL" id="CAB4203938.1"/>
    </source>
</evidence>
<organism evidence="1">
    <name type="scientific">uncultured Caudovirales phage</name>
    <dbReference type="NCBI Taxonomy" id="2100421"/>
    <lineage>
        <taxon>Viruses</taxon>
        <taxon>Duplodnaviria</taxon>
        <taxon>Heunggongvirae</taxon>
        <taxon>Uroviricota</taxon>
        <taxon>Caudoviricetes</taxon>
        <taxon>Peduoviridae</taxon>
        <taxon>Maltschvirus</taxon>
        <taxon>Maltschvirus maltsch</taxon>
    </lineage>
</organism>
<gene>
    <name evidence="1" type="ORF">UFOVP1387_28</name>
</gene>
<accession>A0A6J5S5Z3</accession>
<name>A0A6J5S5Z3_9CAUD</name>
<reference evidence="1" key="1">
    <citation type="submission" date="2020-05" db="EMBL/GenBank/DDBJ databases">
        <authorList>
            <person name="Chiriac C."/>
            <person name="Salcher M."/>
            <person name="Ghai R."/>
            <person name="Kavagutti S V."/>
        </authorList>
    </citation>
    <scope>NUCLEOTIDE SEQUENCE</scope>
</reference>
<sequence>MARQTFTAGQVLTAAQLTALQASVWSDDVNAQTGTTYTLVLTDAGKQVTLTNASAVAVTVPANSTVAYAIGVRITLINLGAGVVTVAGAGGVTLGHGSGDLNMAQYGLMILYKTGTDTWAVEYSYDADDDQPVLASQIFG</sequence>
<protein>
    <submittedName>
        <fullName evidence="1">Uncharacterized protein</fullName>
    </submittedName>
</protein>
<proteinExistence type="predicted"/>
<dbReference type="EMBL" id="LR797337">
    <property type="protein sequence ID" value="CAB4203938.1"/>
    <property type="molecule type" value="Genomic_DNA"/>
</dbReference>